<accession>D6TSH3</accession>
<comment type="caution">
    <text evidence="1">The sequence shown here is derived from an EMBL/GenBank/DDBJ whole genome shotgun (WGS) entry which is preliminary data.</text>
</comment>
<keyword evidence="2" id="KW-1185">Reference proteome</keyword>
<dbReference type="Proteomes" id="UP000004508">
    <property type="component" value="Unassembled WGS sequence"/>
</dbReference>
<proteinExistence type="predicted"/>
<dbReference type="EMBL" id="ADVG01000003">
    <property type="protein sequence ID" value="EFH83374.1"/>
    <property type="molecule type" value="Genomic_DNA"/>
</dbReference>
<evidence type="ECO:0000313" key="1">
    <source>
        <dbReference type="EMBL" id="EFH83374.1"/>
    </source>
</evidence>
<sequence length="38" mass="3969">MGDIALTVSSVMRGIVGLGSLLETSEMVVKEGYLKGNL</sequence>
<dbReference type="InParanoid" id="D6TSH3"/>
<gene>
    <name evidence="1" type="ORF">Krac_4330</name>
</gene>
<name>D6TSH3_KTERA</name>
<organism evidence="1 2">
    <name type="scientific">Ktedonobacter racemifer DSM 44963</name>
    <dbReference type="NCBI Taxonomy" id="485913"/>
    <lineage>
        <taxon>Bacteria</taxon>
        <taxon>Bacillati</taxon>
        <taxon>Chloroflexota</taxon>
        <taxon>Ktedonobacteria</taxon>
        <taxon>Ktedonobacterales</taxon>
        <taxon>Ktedonobacteraceae</taxon>
        <taxon>Ktedonobacter</taxon>
    </lineage>
</organism>
<evidence type="ECO:0000313" key="2">
    <source>
        <dbReference type="Proteomes" id="UP000004508"/>
    </source>
</evidence>
<dbReference type="AlphaFoldDB" id="D6TSH3"/>
<protein>
    <submittedName>
        <fullName evidence="1">Uncharacterized protein</fullName>
    </submittedName>
</protein>
<reference evidence="1 2" key="1">
    <citation type="journal article" date="2011" name="Stand. Genomic Sci.">
        <title>Non-contiguous finished genome sequence and contextual data of the filamentous soil bacterium Ktedonobacter racemifer type strain (SOSP1-21).</title>
        <authorList>
            <person name="Chang Y.J."/>
            <person name="Land M."/>
            <person name="Hauser L."/>
            <person name="Chertkov O."/>
            <person name="Del Rio T.G."/>
            <person name="Nolan M."/>
            <person name="Copeland A."/>
            <person name="Tice H."/>
            <person name="Cheng J.F."/>
            <person name="Lucas S."/>
            <person name="Han C."/>
            <person name="Goodwin L."/>
            <person name="Pitluck S."/>
            <person name="Ivanova N."/>
            <person name="Ovchinikova G."/>
            <person name="Pati A."/>
            <person name="Chen A."/>
            <person name="Palaniappan K."/>
            <person name="Mavromatis K."/>
            <person name="Liolios K."/>
            <person name="Brettin T."/>
            <person name="Fiebig A."/>
            <person name="Rohde M."/>
            <person name="Abt B."/>
            <person name="Goker M."/>
            <person name="Detter J.C."/>
            <person name="Woyke T."/>
            <person name="Bristow J."/>
            <person name="Eisen J.A."/>
            <person name="Markowitz V."/>
            <person name="Hugenholtz P."/>
            <person name="Kyrpides N.C."/>
            <person name="Klenk H.P."/>
            <person name="Lapidus A."/>
        </authorList>
    </citation>
    <scope>NUCLEOTIDE SEQUENCE [LARGE SCALE GENOMIC DNA]</scope>
    <source>
        <strain evidence="2">DSM 44963</strain>
    </source>
</reference>